<keyword evidence="5 7" id="KW-1133">Transmembrane helix</keyword>
<feature type="transmembrane region" description="Helical" evidence="7">
    <location>
        <begin position="95"/>
        <end position="115"/>
    </location>
</feature>
<feature type="transmembrane region" description="Helical" evidence="7">
    <location>
        <begin position="177"/>
        <end position="194"/>
    </location>
</feature>
<dbReference type="Gene3D" id="1.20.1540.10">
    <property type="entry name" value="Rhomboid-like"/>
    <property type="match status" value="1"/>
</dbReference>
<gene>
    <name evidence="9" type="ORF">CARN1_0799</name>
</gene>
<dbReference type="PANTHER" id="PTHR43731:SF14">
    <property type="entry name" value="PRESENILIN-ASSOCIATED RHOMBOID-LIKE PROTEIN, MITOCHONDRIAL"/>
    <property type="match status" value="1"/>
</dbReference>
<dbReference type="InterPro" id="IPR035952">
    <property type="entry name" value="Rhomboid-like_sf"/>
</dbReference>
<organism evidence="9">
    <name type="scientific">mine drainage metagenome</name>
    <dbReference type="NCBI Taxonomy" id="410659"/>
    <lineage>
        <taxon>unclassified sequences</taxon>
        <taxon>metagenomes</taxon>
        <taxon>ecological metagenomes</taxon>
    </lineage>
</organism>
<dbReference type="PANTHER" id="PTHR43731">
    <property type="entry name" value="RHOMBOID PROTEASE"/>
    <property type="match status" value="1"/>
</dbReference>
<dbReference type="GO" id="GO:0004252">
    <property type="term" value="F:serine-type endopeptidase activity"/>
    <property type="evidence" value="ECO:0007669"/>
    <property type="project" value="InterPro"/>
</dbReference>
<feature type="transmembrane region" description="Helical" evidence="7">
    <location>
        <begin position="153"/>
        <end position="171"/>
    </location>
</feature>
<evidence type="ECO:0000256" key="7">
    <source>
        <dbReference type="SAM" id="Phobius"/>
    </source>
</evidence>
<comment type="subcellular location">
    <subcellularLocation>
        <location evidence="1">Membrane</location>
        <topology evidence="1">Multi-pass membrane protein</topology>
    </subcellularLocation>
</comment>
<evidence type="ECO:0000256" key="5">
    <source>
        <dbReference type="ARBA" id="ARBA00022989"/>
    </source>
</evidence>
<keyword evidence="6 7" id="KW-0472">Membrane</keyword>
<keyword evidence="4 9" id="KW-0378">Hydrolase</keyword>
<dbReference type="SUPFAM" id="SSF144091">
    <property type="entry name" value="Rhomboid-like"/>
    <property type="match status" value="1"/>
</dbReference>
<name>E6PIM9_9ZZZZ</name>
<dbReference type="EMBL" id="CABL01000019">
    <property type="protein sequence ID" value="CBH76319.1"/>
    <property type="molecule type" value="Genomic_DNA"/>
</dbReference>
<evidence type="ECO:0000256" key="4">
    <source>
        <dbReference type="ARBA" id="ARBA00022801"/>
    </source>
</evidence>
<sequence>MPRGARFTHAVVVACVIVFLWEIATMGSGILTGNVTIGQIDNAGALVPALVQQGDWWRIVTSAFLHASILHIGLNMYSLWILGRFIEPILGTPRTALVYTLSLIASGLGVTYLSFGNLQDPTLGASGAIFGIFGALFAIGLRNGPAGLQLVRANLGILLLNLVFTFSFPGISKQAHVAGLLTGFLATLAIYRPLRPVRAQVTDAMTGEALESTLEDAEPHQQR</sequence>
<keyword evidence="3 7" id="KW-0812">Transmembrane</keyword>
<evidence type="ECO:0000256" key="2">
    <source>
        <dbReference type="ARBA" id="ARBA00009045"/>
    </source>
</evidence>
<accession>E6PIM9</accession>
<evidence type="ECO:0000259" key="8">
    <source>
        <dbReference type="Pfam" id="PF01694"/>
    </source>
</evidence>
<feature type="transmembrane region" description="Helical" evidence="7">
    <location>
        <begin position="63"/>
        <end position="83"/>
    </location>
</feature>
<dbReference type="InterPro" id="IPR022764">
    <property type="entry name" value="Peptidase_S54_rhomboid_dom"/>
</dbReference>
<feature type="domain" description="Peptidase S54 rhomboid" evidence="8">
    <location>
        <begin position="54"/>
        <end position="191"/>
    </location>
</feature>
<comment type="similarity">
    <text evidence="2">Belongs to the peptidase S54 family.</text>
</comment>
<evidence type="ECO:0000256" key="1">
    <source>
        <dbReference type="ARBA" id="ARBA00004141"/>
    </source>
</evidence>
<evidence type="ECO:0000256" key="6">
    <source>
        <dbReference type="ARBA" id="ARBA00023136"/>
    </source>
</evidence>
<protein>
    <submittedName>
        <fullName evidence="9">Putative Rhomboid protease</fullName>
        <ecNumber evidence="9">3.4.21.105</ecNumber>
    </submittedName>
</protein>
<dbReference type="EC" id="3.4.21.105" evidence="9"/>
<dbReference type="GO" id="GO:0006508">
    <property type="term" value="P:proteolysis"/>
    <property type="evidence" value="ECO:0007669"/>
    <property type="project" value="UniProtKB-KW"/>
</dbReference>
<dbReference type="InterPro" id="IPR050925">
    <property type="entry name" value="Rhomboid_protease_S54"/>
</dbReference>
<comment type="caution">
    <text evidence="9">The sequence shown here is derived from an EMBL/GenBank/DDBJ whole genome shotgun (WGS) entry which is preliminary data.</text>
</comment>
<keyword evidence="9" id="KW-0645">Protease</keyword>
<evidence type="ECO:0000313" key="9">
    <source>
        <dbReference type="EMBL" id="CBH76319.1"/>
    </source>
</evidence>
<proteinExistence type="inferred from homology"/>
<feature type="transmembrane region" description="Helical" evidence="7">
    <location>
        <begin position="121"/>
        <end position="141"/>
    </location>
</feature>
<reference evidence="9" key="1">
    <citation type="submission" date="2009-10" db="EMBL/GenBank/DDBJ databases">
        <title>Diversity of trophic interactions inside an arsenic-rich microbial ecosystem.</title>
        <authorList>
            <person name="Bertin P.N."/>
            <person name="Heinrich-Salmeron A."/>
            <person name="Pelletier E."/>
            <person name="Goulhen-Chollet F."/>
            <person name="Arsene-Ploetze F."/>
            <person name="Gallien S."/>
            <person name="Calteau A."/>
            <person name="Vallenet D."/>
            <person name="Casiot C."/>
            <person name="Chane-Woon-Ming B."/>
            <person name="Giloteaux L."/>
            <person name="Barakat M."/>
            <person name="Bonnefoy V."/>
            <person name="Bruneel O."/>
            <person name="Chandler M."/>
            <person name="Cleiss J."/>
            <person name="Duran R."/>
            <person name="Elbaz-Poulichet F."/>
            <person name="Fonknechten N."/>
            <person name="Lauga B."/>
            <person name="Mornico D."/>
            <person name="Ortet P."/>
            <person name="Schaeffer C."/>
            <person name="Siguier P."/>
            <person name="Alexander Thil Smith A."/>
            <person name="Van Dorsselaer A."/>
            <person name="Weissenbach J."/>
            <person name="Medigue C."/>
            <person name="Le Paslier D."/>
        </authorList>
    </citation>
    <scope>NUCLEOTIDE SEQUENCE</scope>
</reference>
<dbReference type="GO" id="GO:0016020">
    <property type="term" value="C:membrane"/>
    <property type="evidence" value="ECO:0007669"/>
    <property type="project" value="UniProtKB-SubCell"/>
</dbReference>
<feature type="transmembrane region" description="Helical" evidence="7">
    <location>
        <begin position="7"/>
        <end position="24"/>
    </location>
</feature>
<dbReference type="AlphaFoldDB" id="E6PIM9"/>
<dbReference type="Pfam" id="PF01694">
    <property type="entry name" value="Rhomboid"/>
    <property type="match status" value="1"/>
</dbReference>
<evidence type="ECO:0000256" key="3">
    <source>
        <dbReference type="ARBA" id="ARBA00022692"/>
    </source>
</evidence>